<feature type="binding site" evidence="1">
    <location>
        <begin position="183"/>
        <end position="186"/>
    </location>
    <ligand>
        <name>substrate</name>
    </ligand>
</feature>
<evidence type="ECO:0000313" key="4">
    <source>
        <dbReference type="EMBL" id="ETO22420.1"/>
    </source>
</evidence>
<evidence type="ECO:0000256" key="1">
    <source>
        <dbReference type="PIRSR" id="PIRSR630564-2"/>
    </source>
</evidence>
<evidence type="ECO:0000256" key="2">
    <source>
        <dbReference type="SAM" id="MobiDB-lite"/>
    </source>
</evidence>
<dbReference type="EMBL" id="ASPP01010747">
    <property type="protein sequence ID" value="ETO22420.1"/>
    <property type="molecule type" value="Genomic_DNA"/>
</dbReference>
<dbReference type="PANTHER" id="PTHR10807">
    <property type="entry name" value="MYOTUBULARIN-RELATED"/>
    <property type="match status" value="1"/>
</dbReference>
<reference evidence="4 5" key="1">
    <citation type="journal article" date="2013" name="Curr. Biol.">
        <title>The Genome of the Foraminiferan Reticulomyxa filosa.</title>
        <authorList>
            <person name="Glockner G."/>
            <person name="Hulsmann N."/>
            <person name="Schleicher M."/>
            <person name="Noegel A.A."/>
            <person name="Eichinger L."/>
            <person name="Gallinger C."/>
            <person name="Pawlowski J."/>
            <person name="Sierra R."/>
            <person name="Euteneuer U."/>
            <person name="Pillet L."/>
            <person name="Moustafa A."/>
            <person name="Platzer M."/>
            <person name="Groth M."/>
            <person name="Szafranski K."/>
            <person name="Schliwa M."/>
        </authorList>
    </citation>
    <scope>NUCLEOTIDE SEQUENCE [LARGE SCALE GENOMIC DNA]</scope>
</reference>
<dbReference type="OrthoDB" id="271628at2759"/>
<dbReference type="InterPro" id="IPR030564">
    <property type="entry name" value="Myotubularin"/>
</dbReference>
<dbReference type="Proteomes" id="UP000023152">
    <property type="component" value="Unassembled WGS sequence"/>
</dbReference>
<dbReference type="InterPro" id="IPR029021">
    <property type="entry name" value="Prot-tyrosine_phosphatase-like"/>
</dbReference>
<feature type="domain" description="Myotubularin phosphatase" evidence="3">
    <location>
        <begin position="21"/>
        <end position="202"/>
    </location>
</feature>
<dbReference type="GO" id="GO:0005737">
    <property type="term" value="C:cytoplasm"/>
    <property type="evidence" value="ECO:0007669"/>
    <property type="project" value="TreeGrafter"/>
</dbReference>
<protein>
    <recommendedName>
        <fullName evidence="3">Myotubularin phosphatase domain-containing protein</fullName>
    </recommendedName>
</protein>
<feature type="compositionally biased region" description="Basic and acidic residues" evidence="2">
    <location>
        <begin position="48"/>
        <end position="71"/>
    </location>
</feature>
<gene>
    <name evidence="4" type="ORF">RFI_14778</name>
</gene>
<dbReference type="InterPro" id="IPR010569">
    <property type="entry name" value="Myotubularin-like_Pase_dom"/>
</dbReference>
<dbReference type="PROSITE" id="PS51339">
    <property type="entry name" value="PPASE_MYOTUBULARIN"/>
    <property type="match status" value="1"/>
</dbReference>
<name>X6N826_RETFI</name>
<evidence type="ECO:0000259" key="3">
    <source>
        <dbReference type="PROSITE" id="PS51339"/>
    </source>
</evidence>
<keyword evidence="5" id="KW-1185">Reference proteome</keyword>
<accession>X6N826</accession>
<organism evidence="4 5">
    <name type="scientific">Reticulomyxa filosa</name>
    <dbReference type="NCBI Taxonomy" id="46433"/>
    <lineage>
        <taxon>Eukaryota</taxon>
        <taxon>Sar</taxon>
        <taxon>Rhizaria</taxon>
        <taxon>Retaria</taxon>
        <taxon>Foraminifera</taxon>
        <taxon>Monothalamids</taxon>
        <taxon>Reticulomyxidae</taxon>
        <taxon>Reticulomyxa</taxon>
    </lineage>
</organism>
<dbReference type="Pfam" id="PF06602">
    <property type="entry name" value="Myotub-related"/>
    <property type="match status" value="1"/>
</dbReference>
<proteinExistence type="predicted"/>
<dbReference type="SUPFAM" id="SSF52799">
    <property type="entry name" value="(Phosphotyrosine protein) phosphatases II"/>
    <property type="match status" value="1"/>
</dbReference>
<feature type="region of interest" description="Disordered" evidence="2">
    <location>
        <begin position="39"/>
        <end position="71"/>
    </location>
</feature>
<comment type="caution">
    <text evidence="4">The sequence shown here is derived from an EMBL/GenBank/DDBJ whole genome shotgun (WGS) entry which is preliminary data.</text>
</comment>
<evidence type="ECO:0000313" key="5">
    <source>
        <dbReference type="Proteomes" id="UP000023152"/>
    </source>
</evidence>
<sequence>MKTKTEKDNDSCLSSSVYDEGWLVYNPWEEFTRQRVPWSDSTCLGMGMDKKETNDKDKDKEKEKDKDKDKNKDQWWRMMDVNKDWSYCPTYPSHFVMPAQMTSKDVQEIKLFRANGRVPILAYYHFQTDASILRSSQPMTGVGLSMGLFSTLETRNKADERLLQLANVKYIVDARSKYYAFFNKAKGGGYENVDFYPGTHVF</sequence>
<dbReference type="AlphaFoldDB" id="X6N826"/>